<keyword evidence="4 7" id="KW-0233">DNA recombination</keyword>
<dbReference type="Proteomes" id="UP001648503">
    <property type="component" value="Unassembled WGS sequence"/>
</dbReference>
<evidence type="ECO:0000256" key="8">
    <source>
        <dbReference type="SAM" id="MobiDB-lite"/>
    </source>
</evidence>
<evidence type="ECO:0000256" key="2">
    <source>
        <dbReference type="ARBA" id="ARBA00008997"/>
    </source>
</evidence>
<evidence type="ECO:0000256" key="6">
    <source>
        <dbReference type="ARBA" id="ARBA00023242"/>
    </source>
</evidence>
<dbReference type="PANTHER" id="PTHR16140">
    <property type="entry name" value="NON-STRUCTURAL MAINTENANCE OF CHROMOSOMES ELEMENT 4"/>
    <property type="match status" value="1"/>
</dbReference>
<proteinExistence type="inferred from homology"/>
<gene>
    <name evidence="11" type="ORF">BASA50_004097</name>
</gene>
<feature type="region of interest" description="Disordered" evidence="8">
    <location>
        <begin position="122"/>
        <end position="142"/>
    </location>
</feature>
<dbReference type="Pfam" id="PF08743">
    <property type="entry name" value="Nse4_C"/>
    <property type="match status" value="1"/>
</dbReference>
<keyword evidence="5 7" id="KW-0234">DNA repair</keyword>
<reference evidence="11 12" key="1">
    <citation type="submission" date="2021-02" db="EMBL/GenBank/DDBJ databases">
        <title>Variation within the Batrachochytrium salamandrivorans European outbreak.</title>
        <authorList>
            <person name="Kelly M."/>
            <person name="Pasmans F."/>
            <person name="Shea T.P."/>
            <person name="Munoz J.F."/>
            <person name="Carranza S."/>
            <person name="Cuomo C.A."/>
            <person name="Martel A."/>
        </authorList>
    </citation>
    <scope>NUCLEOTIDE SEQUENCE [LARGE SCALE GENOMIC DNA]</scope>
    <source>
        <strain evidence="11 12">AMFP18/2</strain>
    </source>
</reference>
<protein>
    <recommendedName>
        <fullName evidence="7">Non-structural maintenance of chromosomes element 4</fullName>
    </recommendedName>
</protein>
<dbReference type="InterPro" id="IPR027786">
    <property type="entry name" value="Nse4/EID"/>
</dbReference>
<feature type="compositionally biased region" description="Polar residues" evidence="8">
    <location>
        <begin position="1"/>
        <end position="22"/>
    </location>
</feature>
<comment type="subunit">
    <text evidence="7">Component of the SMC5-SMC6 complex.</text>
</comment>
<evidence type="ECO:0000313" key="12">
    <source>
        <dbReference type="Proteomes" id="UP001648503"/>
    </source>
</evidence>
<evidence type="ECO:0000256" key="5">
    <source>
        <dbReference type="ARBA" id="ARBA00023204"/>
    </source>
</evidence>
<comment type="similarity">
    <text evidence="2 7">Belongs to the NSE4 family.</text>
</comment>
<name>A0ABQ8FGL4_9FUNG</name>
<feature type="region of interest" description="Disordered" evidence="8">
    <location>
        <begin position="1"/>
        <end position="26"/>
    </location>
</feature>
<comment type="caution">
    <text evidence="11">The sequence shown here is derived from an EMBL/GenBank/DDBJ whole genome shotgun (WGS) entry which is preliminary data.</text>
</comment>
<dbReference type="InterPro" id="IPR014854">
    <property type="entry name" value="Nse4_C"/>
</dbReference>
<feature type="domain" description="Nse4/EID protein Nse3/MAGE-binding" evidence="10">
    <location>
        <begin position="80"/>
        <end position="129"/>
    </location>
</feature>
<evidence type="ECO:0000259" key="10">
    <source>
        <dbReference type="Pfam" id="PF15412"/>
    </source>
</evidence>
<comment type="function">
    <text evidence="7">Component of the SMC5-SMC6 complex, that promotes sister chromatid alignment after DNA damage and facilitates double-stranded DNA breaks (DSBs) repair via homologous recombination between sister chromatids.</text>
</comment>
<evidence type="ECO:0000256" key="7">
    <source>
        <dbReference type="RuleBase" id="RU365071"/>
    </source>
</evidence>
<evidence type="ECO:0000313" key="11">
    <source>
        <dbReference type="EMBL" id="KAH6597942.1"/>
    </source>
</evidence>
<evidence type="ECO:0000256" key="3">
    <source>
        <dbReference type="ARBA" id="ARBA00022763"/>
    </source>
</evidence>
<dbReference type="InterPro" id="IPR029225">
    <property type="entry name" value="Nse4_Nse3-bd"/>
</dbReference>
<evidence type="ECO:0000256" key="4">
    <source>
        <dbReference type="ARBA" id="ARBA00023172"/>
    </source>
</evidence>
<organism evidence="11 12">
    <name type="scientific">Batrachochytrium salamandrivorans</name>
    <dbReference type="NCBI Taxonomy" id="1357716"/>
    <lineage>
        <taxon>Eukaryota</taxon>
        <taxon>Fungi</taxon>
        <taxon>Fungi incertae sedis</taxon>
        <taxon>Chytridiomycota</taxon>
        <taxon>Chytridiomycota incertae sedis</taxon>
        <taxon>Chytridiomycetes</taxon>
        <taxon>Rhizophydiales</taxon>
        <taxon>Rhizophydiales incertae sedis</taxon>
        <taxon>Batrachochytrium</taxon>
    </lineage>
</organism>
<keyword evidence="3 7" id="KW-0227">DNA damage</keyword>
<comment type="subcellular location">
    <subcellularLocation>
        <location evidence="1 7">Nucleus</location>
    </subcellularLocation>
</comment>
<accession>A0ABQ8FGL4</accession>
<sequence>MSTVSESGGLSESDNDGSQDISNTEKRRRLRADYRNVIAQAEENMQDVLNGRTRIDLNTELKQVNELFLDVKATQDAALDSKALLLIAEISSHKVQRLNFGGGSFTLEGFVSKLVTRLGATQHPNSNNDISEDGDHNDFGASSTAGSHDLKWDSLEDIISRFSTRVSVPGFMYGAIKNEPKQRERSRRTAKLVKDVTQLQRPEQLAEDDIVQQENETSSNVQMVYRYLEQVQPIDFFEFIINPESFSQSVENLFYLSFLIHDGLASINDQDGKLLLSTDSPPTEVDLQQGTTKLQHILSLDMDIWEAAISAFHIRTSAIPTRKSTLSKDNGKWYG</sequence>
<evidence type="ECO:0000256" key="1">
    <source>
        <dbReference type="ARBA" id="ARBA00004123"/>
    </source>
</evidence>
<keyword evidence="12" id="KW-1185">Reference proteome</keyword>
<feature type="domain" description="Non-structural maintenance of chromosome element 4 C-terminal" evidence="9">
    <location>
        <begin position="233"/>
        <end position="319"/>
    </location>
</feature>
<evidence type="ECO:0000259" key="9">
    <source>
        <dbReference type="Pfam" id="PF08743"/>
    </source>
</evidence>
<dbReference type="Pfam" id="PF15412">
    <property type="entry name" value="Nse4-Nse3_bdg"/>
    <property type="match status" value="1"/>
</dbReference>
<dbReference type="PANTHER" id="PTHR16140:SF0">
    <property type="entry name" value="NON-STRUCTURAL MAINTENANCE OF CHROMOSOMES ELEMENT 4"/>
    <property type="match status" value="1"/>
</dbReference>
<dbReference type="EMBL" id="JAFCIX010000125">
    <property type="protein sequence ID" value="KAH6597942.1"/>
    <property type="molecule type" value="Genomic_DNA"/>
</dbReference>
<keyword evidence="6 7" id="KW-0539">Nucleus</keyword>